<protein>
    <recommendedName>
        <fullName evidence="3">RING-type domain-containing protein</fullName>
    </recommendedName>
</protein>
<proteinExistence type="predicted"/>
<dbReference type="Pfam" id="PF13639">
    <property type="entry name" value="zf-RING_2"/>
    <property type="match status" value="1"/>
</dbReference>
<keyword evidence="1" id="KW-0862">Zinc</keyword>
<accession>A0AAP0DHL7</accession>
<dbReference type="GO" id="GO:0004842">
    <property type="term" value="F:ubiquitin-protein transferase activity"/>
    <property type="evidence" value="ECO:0007669"/>
    <property type="project" value="InterPro"/>
</dbReference>
<feature type="domain" description="RING-type" evidence="3">
    <location>
        <begin position="205"/>
        <end position="246"/>
    </location>
</feature>
<organism evidence="4 5">
    <name type="scientific">Deinandra increscens subsp. villosa</name>
    <dbReference type="NCBI Taxonomy" id="3103831"/>
    <lineage>
        <taxon>Eukaryota</taxon>
        <taxon>Viridiplantae</taxon>
        <taxon>Streptophyta</taxon>
        <taxon>Embryophyta</taxon>
        <taxon>Tracheophyta</taxon>
        <taxon>Spermatophyta</taxon>
        <taxon>Magnoliopsida</taxon>
        <taxon>eudicotyledons</taxon>
        <taxon>Gunneridae</taxon>
        <taxon>Pentapetalae</taxon>
        <taxon>asterids</taxon>
        <taxon>campanulids</taxon>
        <taxon>Asterales</taxon>
        <taxon>Asteraceae</taxon>
        <taxon>Asteroideae</taxon>
        <taxon>Heliantheae alliance</taxon>
        <taxon>Madieae</taxon>
        <taxon>Madiinae</taxon>
        <taxon>Deinandra</taxon>
    </lineage>
</organism>
<gene>
    <name evidence="4" type="ORF">SSX86_003633</name>
</gene>
<feature type="compositionally biased region" description="Polar residues" evidence="2">
    <location>
        <begin position="130"/>
        <end position="151"/>
    </location>
</feature>
<evidence type="ECO:0000256" key="2">
    <source>
        <dbReference type="SAM" id="MobiDB-lite"/>
    </source>
</evidence>
<dbReference type="PANTHER" id="PTHR46400:SF10">
    <property type="entry name" value="ZINC FINGER, RING_FYVE_PHD-TYPE-RELATED"/>
    <property type="match status" value="1"/>
</dbReference>
<dbReference type="GO" id="GO:0008270">
    <property type="term" value="F:zinc ion binding"/>
    <property type="evidence" value="ECO:0007669"/>
    <property type="project" value="UniProtKB-KW"/>
</dbReference>
<dbReference type="Gene3D" id="3.30.40.10">
    <property type="entry name" value="Zinc/RING finger domain, C3HC4 (zinc finger)"/>
    <property type="match status" value="1"/>
</dbReference>
<dbReference type="SMART" id="SM00184">
    <property type="entry name" value="RING"/>
    <property type="match status" value="1"/>
</dbReference>
<keyword evidence="1" id="KW-0863">Zinc-finger</keyword>
<dbReference type="GO" id="GO:0031624">
    <property type="term" value="F:ubiquitin conjugating enzyme binding"/>
    <property type="evidence" value="ECO:0007669"/>
    <property type="project" value="TreeGrafter"/>
</dbReference>
<dbReference type="FunFam" id="3.30.40.10:FF:000226">
    <property type="entry name" value="E3 ubiquitin ligase BIG BROTHER"/>
    <property type="match status" value="1"/>
</dbReference>
<dbReference type="PROSITE" id="PS50089">
    <property type="entry name" value="ZF_RING_2"/>
    <property type="match status" value="1"/>
</dbReference>
<reference evidence="4 5" key="1">
    <citation type="submission" date="2024-04" db="EMBL/GenBank/DDBJ databases">
        <title>The reference genome of an endangered Asteraceae, Deinandra increscens subsp. villosa, native to the Central Coast of California.</title>
        <authorList>
            <person name="Guilliams M."/>
            <person name="Hasenstab-Lehman K."/>
            <person name="Meyer R."/>
            <person name="Mcevoy S."/>
        </authorList>
    </citation>
    <scope>NUCLEOTIDE SEQUENCE [LARGE SCALE GENOMIC DNA]</scope>
    <source>
        <tissue evidence="4">Leaf</tissue>
    </source>
</reference>
<evidence type="ECO:0000313" key="4">
    <source>
        <dbReference type="EMBL" id="KAK9075310.1"/>
    </source>
</evidence>
<dbReference type="AlphaFoldDB" id="A0AAP0DHL7"/>
<dbReference type="PANTHER" id="PTHR46400">
    <property type="entry name" value="RING/U-BOX SUPERFAMILY PROTEIN"/>
    <property type="match status" value="1"/>
</dbReference>
<comment type="caution">
    <text evidence="4">The sequence shown here is derived from an EMBL/GenBank/DDBJ whole genome shotgun (WGS) entry which is preliminary data.</text>
</comment>
<dbReference type="InterPro" id="IPR001841">
    <property type="entry name" value="Znf_RING"/>
</dbReference>
<dbReference type="Proteomes" id="UP001408789">
    <property type="component" value="Unassembled WGS sequence"/>
</dbReference>
<dbReference type="EMBL" id="JBCNJP010000007">
    <property type="protein sequence ID" value="KAK9075310.1"/>
    <property type="molecule type" value="Genomic_DNA"/>
</dbReference>
<evidence type="ECO:0000313" key="5">
    <source>
        <dbReference type="Proteomes" id="UP001408789"/>
    </source>
</evidence>
<evidence type="ECO:0000256" key="1">
    <source>
        <dbReference type="PROSITE-ProRule" id="PRU00175"/>
    </source>
</evidence>
<dbReference type="GO" id="GO:0048437">
    <property type="term" value="P:floral organ development"/>
    <property type="evidence" value="ECO:0007669"/>
    <property type="project" value="TreeGrafter"/>
</dbReference>
<evidence type="ECO:0000259" key="3">
    <source>
        <dbReference type="PROSITE" id="PS50089"/>
    </source>
</evidence>
<dbReference type="GO" id="GO:0046621">
    <property type="term" value="P:negative regulation of organ growth"/>
    <property type="evidence" value="ECO:0007669"/>
    <property type="project" value="InterPro"/>
</dbReference>
<dbReference type="SUPFAM" id="SSF57850">
    <property type="entry name" value="RING/U-box"/>
    <property type="match status" value="1"/>
</dbReference>
<name>A0AAP0DHL7_9ASTR</name>
<dbReference type="GO" id="GO:0016567">
    <property type="term" value="P:protein ubiquitination"/>
    <property type="evidence" value="ECO:0007669"/>
    <property type="project" value="InterPro"/>
</dbReference>
<keyword evidence="5" id="KW-1185">Reference proteome</keyword>
<dbReference type="InterPro" id="IPR033276">
    <property type="entry name" value="BB"/>
</dbReference>
<dbReference type="InterPro" id="IPR013083">
    <property type="entry name" value="Znf_RING/FYVE/PHD"/>
</dbReference>
<keyword evidence="1" id="KW-0479">Metal-binding</keyword>
<sequence length="250" mass="28079">MSRSVDLHDHYLNSGVPDEIADNLLDFFPNDDGLSYEEVLLQQATMYQSFQERARNNDGDTYDDDISNWSHLLVDEGESSRNGDVMTQEDIDEALARSLQELGEGFDDLLISELSGSTSGWSQLNPNFGSAESSVATPTTAQAATSNSVQDSIDPDSMQYEELLQLAESVGIENRGISATRISQLPTSKYRSRLFSKNKKKEENCVICQMDFNYGERLITLPCLHQYHTKCISNWLKLKKNCPICQKEVV</sequence>
<feature type="region of interest" description="Disordered" evidence="2">
    <location>
        <begin position="130"/>
        <end position="152"/>
    </location>
</feature>